<accession>A0A7J0ERU2</accession>
<dbReference type="Proteomes" id="UP000585474">
    <property type="component" value="Unassembled WGS sequence"/>
</dbReference>
<gene>
    <name evidence="1" type="ORF">Acr_06g0009700</name>
</gene>
<evidence type="ECO:0000313" key="2">
    <source>
        <dbReference type="Proteomes" id="UP000585474"/>
    </source>
</evidence>
<evidence type="ECO:0000313" key="1">
    <source>
        <dbReference type="EMBL" id="GFY89030.1"/>
    </source>
</evidence>
<proteinExistence type="predicted"/>
<dbReference type="Gene3D" id="3.60.10.10">
    <property type="entry name" value="Endonuclease/exonuclease/phosphatase"/>
    <property type="match status" value="1"/>
</dbReference>
<sequence>MTEDCKRLSYAKICIEVGIDSELSFTIDLCFADGESVEVSIHRSPPSVCAELGEGAGSGPDIQAMGGTVAGCSSQDVVAVGGMLVAGSDEECLGVSPCTRLGMNGAALTGSKRPVDQEGDPFAGDLIQGVASVGPANGESVVAGSPSEAQILSQRKAYGLIVDLQWGRKLLRILFAWNTLEAVERRDIWAELRELQVTINSETWLLLGDFNAVRGISESKDGGIGDRSEIDRAMVDQRWQDCFPESEAVFAAPGLSDHCPILVTTLPNGGGMKPFKFFDFWMNHADFNRLLANAWVQEVRGHPM</sequence>
<dbReference type="InterPro" id="IPR036691">
    <property type="entry name" value="Endo/exonu/phosph_ase_sf"/>
</dbReference>
<dbReference type="PANTHER" id="PTHR33710:SF64">
    <property type="entry name" value="ENDONUCLEASE_EXONUCLEASE_PHOSPHATASE DOMAIN-CONTAINING PROTEIN"/>
    <property type="match status" value="1"/>
</dbReference>
<reference evidence="1 2" key="1">
    <citation type="submission" date="2019-07" db="EMBL/GenBank/DDBJ databases">
        <title>De Novo Assembly of kiwifruit Actinidia rufa.</title>
        <authorList>
            <person name="Sugita-Konishi S."/>
            <person name="Sato K."/>
            <person name="Mori E."/>
            <person name="Abe Y."/>
            <person name="Kisaki G."/>
            <person name="Hamano K."/>
            <person name="Suezawa K."/>
            <person name="Otani M."/>
            <person name="Fukuda T."/>
            <person name="Manabe T."/>
            <person name="Gomi K."/>
            <person name="Tabuchi M."/>
            <person name="Akimitsu K."/>
            <person name="Kataoka I."/>
        </authorList>
    </citation>
    <scope>NUCLEOTIDE SEQUENCE [LARGE SCALE GENOMIC DNA]</scope>
    <source>
        <strain evidence="2">cv. Fuchu</strain>
    </source>
</reference>
<protein>
    <recommendedName>
        <fullName evidence="3">DNAse I-like superfamily protein</fullName>
    </recommendedName>
</protein>
<comment type="caution">
    <text evidence="1">The sequence shown here is derived from an EMBL/GenBank/DDBJ whole genome shotgun (WGS) entry which is preliminary data.</text>
</comment>
<evidence type="ECO:0008006" key="3">
    <source>
        <dbReference type="Google" id="ProtNLM"/>
    </source>
</evidence>
<organism evidence="1 2">
    <name type="scientific">Actinidia rufa</name>
    <dbReference type="NCBI Taxonomy" id="165716"/>
    <lineage>
        <taxon>Eukaryota</taxon>
        <taxon>Viridiplantae</taxon>
        <taxon>Streptophyta</taxon>
        <taxon>Embryophyta</taxon>
        <taxon>Tracheophyta</taxon>
        <taxon>Spermatophyta</taxon>
        <taxon>Magnoliopsida</taxon>
        <taxon>eudicotyledons</taxon>
        <taxon>Gunneridae</taxon>
        <taxon>Pentapetalae</taxon>
        <taxon>asterids</taxon>
        <taxon>Ericales</taxon>
        <taxon>Actinidiaceae</taxon>
        <taxon>Actinidia</taxon>
    </lineage>
</organism>
<dbReference type="OrthoDB" id="1742302at2759"/>
<dbReference type="PANTHER" id="PTHR33710">
    <property type="entry name" value="BNAC02G09200D PROTEIN"/>
    <property type="match status" value="1"/>
</dbReference>
<dbReference type="EMBL" id="BJWL01000006">
    <property type="protein sequence ID" value="GFY89030.1"/>
    <property type="molecule type" value="Genomic_DNA"/>
</dbReference>
<dbReference type="SUPFAM" id="SSF56219">
    <property type="entry name" value="DNase I-like"/>
    <property type="match status" value="1"/>
</dbReference>
<dbReference type="AlphaFoldDB" id="A0A7J0ERU2"/>
<name>A0A7J0ERU2_9ERIC</name>
<keyword evidence="2" id="KW-1185">Reference proteome</keyword>